<dbReference type="EMBL" id="LAZR01008541">
    <property type="protein sequence ID" value="KKM78106.1"/>
    <property type="molecule type" value="Genomic_DNA"/>
</dbReference>
<dbReference type="PROSITE" id="PS00409">
    <property type="entry name" value="PROKAR_NTER_METHYL"/>
    <property type="match status" value="1"/>
</dbReference>
<proteinExistence type="predicted"/>
<dbReference type="InterPro" id="IPR012902">
    <property type="entry name" value="N_methyl_site"/>
</dbReference>
<dbReference type="InterPro" id="IPR045584">
    <property type="entry name" value="Pilin-like"/>
</dbReference>
<gene>
    <name evidence="2" type="ORF">LCGC14_1363300</name>
</gene>
<accession>A0A0F9KTI7</accession>
<evidence type="ECO:0008006" key="3">
    <source>
        <dbReference type="Google" id="ProtNLM"/>
    </source>
</evidence>
<name>A0A0F9KTI7_9ZZZZ</name>
<protein>
    <recommendedName>
        <fullName evidence="3">Type II secretion system protein GspI C-terminal domain-containing protein</fullName>
    </recommendedName>
</protein>
<dbReference type="Pfam" id="PF07963">
    <property type="entry name" value="N_methyl"/>
    <property type="match status" value="1"/>
</dbReference>
<keyword evidence="1" id="KW-1133">Transmembrane helix</keyword>
<keyword evidence="1" id="KW-0812">Transmembrane</keyword>
<comment type="caution">
    <text evidence="2">The sequence shown here is derived from an EMBL/GenBank/DDBJ whole genome shotgun (WGS) entry which is preliminary data.</text>
</comment>
<dbReference type="SUPFAM" id="SSF54523">
    <property type="entry name" value="Pili subunits"/>
    <property type="match status" value="1"/>
</dbReference>
<sequence length="116" mass="12838">MNKGFTLIEVMVALAIVGGLLVTLLYTVGHHLDVAARHETVTKAVLLAREKIGTIRAGTRKAEGDFPPPDQDYHWRVDVDQEAYFGVTLFKLSVTVTNGDEKVVLQELMREGVFAQ</sequence>
<keyword evidence="1" id="KW-0472">Membrane</keyword>
<dbReference type="NCBIfam" id="TIGR02532">
    <property type="entry name" value="IV_pilin_GFxxxE"/>
    <property type="match status" value="1"/>
</dbReference>
<organism evidence="2">
    <name type="scientific">marine sediment metagenome</name>
    <dbReference type="NCBI Taxonomy" id="412755"/>
    <lineage>
        <taxon>unclassified sequences</taxon>
        <taxon>metagenomes</taxon>
        <taxon>ecological metagenomes</taxon>
    </lineage>
</organism>
<dbReference type="AlphaFoldDB" id="A0A0F9KTI7"/>
<feature type="transmembrane region" description="Helical" evidence="1">
    <location>
        <begin position="6"/>
        <end position="28"/>
    </location>
</feature>
<reference evidence="2" key="1">
    <citation type="journal article" date="2015" name="Nature">
        <title>Complex archaea that bridge the gap between prokaryotes and eukaryotes.</title>
        <authorList>
            <person name="Spang A."/>
            <person name="Saw J.H."/>
            <person name="Jorgensen S.L."/>
            <person name="Zaremba-Niedzwiedzka K."/>
            <person name="Martijn J."/>
            <person name="Lind A.E."/>
            <person name="van Eijk R."/>
            <person name="Schleper C."/>
            <person name="Guy L."/>
            <person name="Ettema T.J."/>
        </authorList>
    </citation>
    <scope>NUCLEOTIDE SEQUENCE</scope>
</reference>
<evidence type="ECO:0000313" key="2">
    <source>
        <dbReference type="EMBL" id="KKM78106.1"/>
    </source>
</evidence>
<evidence type="ECO:0000256" key="1">
    <source>
        <dbReference type="SAM" id="Phobius"/>
    </source>
</evidence>